<dbReference type="CDD" id="cd08048">
    <property type="entry name" value="HFD_TAF11"/>
    <property type="match status" value="1"/>
</dbReference>
<dbReference type="GO" id="GO:0051123">
    <property type="term" value="P:RNA polymerase II preinitiation complex assembly"/>
    <property type="evidence" value="ECO:0007669"/>
    <property type="project" value="InterPro"/>
</dbReference>
<comment type="similarity">
    <text evidence="2">Belongs to the TAF11 family.</text>
</comment>
<dbReference type="GO" id="GO:0005669">
    <property type="term" value="C:transcription factor TFIID complex"/>
    <property type="evidence" value="ECO:0007669"/>
    <property type="project" value="InterPro"/>
</dbReference>
<evidence type="ECO:0000256" key="3">
    <source>
        <dbReference type="ARBA" id="ARBA00023015"/>
    </source>
</evidence>
<evidence type="ECO:0000259" key="7">
    <source>
        <dbReference type="Pfam" id="PF04719"/>
    </source>
</evidence>
<dbReference type="GO" id="GO:0046982">
    <property type="term" value="F:protein heterodimerization activity"/>
    <property type="evidence" value="ECO:0007669"/>
    <property type="project" value="InterPro"/>
</dbReference>
<comment type="caution">
    <text evidence="8">The sequence shown here is derived from an EMBL/GenBank/DDBJ whole genome shotgun (WGS) entry which is preliminary data.</text>
</comment>
<feature type="compositionally biased region" description="Polar residues" evidence="6">
    <location>
        <begin position="78"/>
        <end position="103"/>
    </location>
</feature>
<protein>
    <recommendedName>
        <fullName evidence="7">TAFII28-like protein domain-containing protein</fullName>
    </recommendedName>
</protein>
<dbReference type="GO" id="GO:0016251">
    <property type="term" value="F:RNA polymerase II general transcription initiation factor activity"/>
    <property type="evidence" value="ECO:0007669"/>
    <property type="project" value="TreeGrafter"/>
</dbReference>
<feature type="domain" description="TAFII28-like protein" evidence="7">
    <location>
        <begin position="115"/>
        <end position="201"/>
    </location>
</feature>
<dbReference type="AlphaFoldDB" id="A0A3M6TNA1"/>
<evidence type="ECO:0000256" key="5">
    <source>
        <dbReference type="ARBA" id="ARBA00023242"/>
    </source>
</evidence>
<dbReference type="Gene3D" id="1.10.20.10">
    <property type="entry name" value="Histone, subunit A"/>
    <property type="match status" value="1"/>
</dbReference>
<accession>A0A3M6TNA1</accession>
<organism evidence="8 9">
    <name type="scientific">Pocillopora damicornis</name>
    <name type="common">Cauliflower coral</name>
    <name type="synonym">Millepora damicornis</name>
    <dbReference type="NCBI Taxonomy" id="46731"/>
    <lineage>
        <taxon>Eukaryota</taxon>
        <taxon>Metazoa</taxon>
        <taxon>Cnidaria</taxon>
        <taxon>Anthozoa</taxon>
        <taxon>Hexacorallia</taxon>
        <taxon>Scleractinia</taxon>
        <taxon>Astrocoeniina</taxon>
        <taxon>Pocilloporidae</taxon>
        <taxon>Pocillopora</taxon>
    </lineage>
</organism>
<evidence type="ECO:0000256" key="4">
    <source>
        <dbReference type="ARBA" id="ARBA00023163"/>
    </source>
</evidence>
<comment type="subcellular location">
    <subcellularLocation>
        <location evidence="1">Nucleus</location>
    </subcellularLocation>
</comment>
<keyword evidence="3" id="KW-0805">Transcription regulation</keyword>
<evidence type="ECO:0000256" key="2">
    <source>
        <dbReference type="ARBA" id="ARBA00009788"/>
    </source>
</evidence>
<dbReference type="FunFam" id="1.10.20.10:FF:000025">
    <property type="entry name" value="Transcription initiation factor TFIID subunit 11"/>
    <property type="match status" value="1"/>
</dbReference>
<dbReference type="InterPro" id="IPR006809">
    <property type="entry name" value="TAFII28_dom"/>
</dbReference>
<feature type="region of interest" description="Disordered" evidence="6">
    <location>
        <begin position="1"/>
        <end position="108"/>
    </location>
</feature>
<dbReference type="InterPro" id="IPR045127">
    <property type="entry name" value="TAF11-like"/>
</dbReference>
<dbReference type="OrthoDB" id="28335at2759"/>
<feature type="non-terminal residue" evidence="8">
    <location>
        <position position="1"/>
    </location>
</feature>
<dbReference type="STRING" id="46731.A0A3M6TNA1"/>
<feature type="compositionally biased region" description="Polar residues" evidence="6">
    <location>
        <begin position="13"/>
        <end position="22"/>
    </location>
</feature>
<dbReference type="InterPro" id="IPR009072">
    <property type="entry name" value="Histone-fold"/>
</dbReference>
<feature type="compositionally biased region" description="Basic and acidic residues" evidence="6">
    <location>
        <begin position="26"/>
        <end position="48"/>
    </location>
</feature>
<evidence type="ECO:0000313" key="8">
    <source>
        <dbReference type="EMBL" id="RMX42895.1"/>
    </source>
</evidence>
<keyword evidence="9" id="KW-1185">Reference proteome</keyword>
<dbReference type="PANTHER" id="PTHR13218">
    <property type="entry name" value="TRANSCRIPTION INITIATION FACTOR TFIID SUBUNIT 11-RELATED"/>
    <property type="match status" value="1"/>
</dbReference>
<keyword evidence="5" id="KW-0539">Nucleus</keyword>
<gene>
    <name evidence="8" type="ORF">pdam_00005133</name>
</gene>
<dbReference type="EMBL" id="RCHS01003253">
    <property type="protein sequence ID" value="RMX42895.1"/>
    <property type="molecule type" value="Genomic_DNA"/>
</dbReference>
<dbReference type="Proteomes" id="UP000275408">
    <property type="component" value="Unassembled WGS sequence"/>
</dbReference>
<evidence type="ECO:0000256" key="6">
    <source>
        <dbReference type="SAM" id="MobiDB-lite"/>
    </source>
</evidence>
<feature type="compositionally biased region" description="Polar residues" evidence="6">
    <location>
        <begin position="51"/>
        <end position="60"/>
    </location>
</feature>
<sequence>IKLRNSPEAFGSSDVQLVSSLPHNALRKEIPKMSDRSSESVLKRKLDEGETQTANDTDLSSPPAKVRVTDNKARETVQTKPNTVDVSQNSVGPSNIASSQAITEGSDDEREKMQLLVSSFSEEQLNRYEMYRRAAFPKAAIKRLMQSVTGGTSIPPNVVIAMAGIAKVFVGEVVEEACDIMEKCKESGPIQPKHLRESVRKLKRKGLVPNTRYQKRLFHR</sequence>
<evidence type="ECO:0000256" key="1">
    <source>
        <dbReference type="ARBA" id="ARBA00004123"/>
    </source>
</evidence>
<dbReference type="PANTHER" id="PTHR13218:SF8">
    <property type="entry name" value="TRANSCRIPTION INITIATION FACTOR TFIID SUBUNIT 11"/>
    <property type="match status" value="1"/>
</dbReference>
<dbReference type="Pfam" id="PF04719">
    <property type="entry name" value="TAFII28"/>
    <property type="match status" value="1"/>
</dbReference>
<proteinExistence type="inferred from homology"/>
<feature type="compositionally biased region" description="Basic and acidic residues" evidence="6">
    <location>
        <begin position="67"/>
        <end position="77"/>
    </location>
</feature>
<reference evidence="8 9" key="1">
    <citation type="journal article" date="2018" name="Sci. Rep.">
        <title>Comparative analysis of the Pocillopora damicornis genome highlights role of immune system in coral evolution.</title>
        <authorList>
            <person name="Cunning R."/>
            <person name="Bay R.A."/>
            <person name="Gillette P."/>
            <person name="Baker A.C."/>
            <person name="Traylor-Knowles N."/>
        </authorList>
    </citation>
    <scope>NUCLEOTIDE SEQUENCE [LARGE SCALE GENOMIC DNA]</scope>
    <source>
        <strain evidence="8">RSMAS</strain>
        <tissue evidence="8">Whole animal</tissue>
    </source>
</reference>
<keyword evidence="4" id="KW-0804">Transcription</keyword>
<name>A0A3M6TNA1_POCDA</name>
<dbReference type="SUPFAM" id="SSF47113">
    <property type="entry name" value="Histone-fold"/>
    <property type="match status" value="1"/>
</dbReference>
<evidence type="ECO:0000313" key="9">
    <source>
        <dbReference type="Proteomes" id="UP000275408"/>
    </source>
</evidence>